<feature type="transmembrane region" description="Helical" evidence="1">
    <location>
        <begin position="203"/>
        <end position="226"/>
    </location>
</feature>
<feature type="transmembrane region" description="Helical" evidence="1">
    <location>
        <begin position="95"/>
        <end position="120"/>
    </location>
</feature>
<keyword evidence="1" id="KW-0472">Membrane</keyword>
<accession>A0ABT2M4I7</accession>
<evidence type="ECO:0000256" key="1">
    <source>
        <dbReference type="SAM" id="Phobius"/>
    </source>
</evidence>
<feature type="transmembrane region" description="Helical" evidence="1">
    <location>
        <begin position="20"/>
        <end position="38"/>
    </location>
</feature>
<gene>
    <name evidence="2" type="ORF">N4S67_01955</name>
</gene>
<reference evidence="3" key="1">
    <citation type="submission" date="2023-07" db="EMBL/GenBank/DDBJ databases">
        <authorList>
            <person name="Deng Y."/>
            <person name="Zhang Y.-Q."/>
        </authorList>
    </citation>
    <scope>NUCLEOTIDE SEQUENCE [LARGE SCALE GENOMIC DNA]</scope>
    <source>
        <strain evidence="3">CPCC 205710</strain>
    </source>
</reference>
<protein>
    <recommendedName>
        <fullName evidence="4">DUF4386 family protein</fullName>
    </recommendedName>
</protein>
<keyword evidence="1" id="KW-0812">Transmembrane</keyword>
<feature type="transmembrane region" description="Helical" evidence="1">
    <location>
        <begin position="175"/>
        <end position="197"/>
    </location>
</feature>
<feature type="transmembrane region" description="Helical" evidence="1">
    <location>
        <begin position="58"/>
        <end position="83"/>
    </location>
</feature>
<evidence type="ECO:0000313" key="3">
    <source>
        <dbReference type="Proteomes" id="UP001206639"/>
    </source>
</evidence>
<sequence>MTMRQPSFDKQLERLGAWSGIVWVIFAAGAFLGGRLVPPRSPSMDPVDFAAFVADHRYAILIGMLALFIGGYTFLITWSITLAYQIKKYANPSPLSFCVSVAVGVNGGIIGMLCGILGTAMAYRVEVLDPVTTQLLYDMILFLFLSTWPPFVLWLFVVGFAILSSENRQTMFPRWTGFMSLWAGTLEVAGAVLVFYYEGPFSYSGLVSFWVPGASFFSWVLVMALVQVRGWSRVQDDQPGQLVVKHSSAEPDYERGSV</sequence>
<dbReference type="RefSeq" id="WP_260991254.1">
    <property type="nucleotide sequence ID" value="NZ_JAODWD010000001.1"/>
</dbReference>
<dbReference type="Proteomes" id="UP001206639">
    <property type="component" value="Unassembled WGS sequence"/>
</dbReference>
<name>A0ABT2M4I7_9MYCO</name>
<dbReference type="EMBL" id="JAODWD010000001">
    <property type="protein sequence ID" value="MCT7657183.1"/>
    <property type="molecule type" value="Genomic_DNA"/>
</dbReference>
<evidence type="ECO:0000313" key="2">
    <source>
        <dbReference type="EMBL" id="MCT7657183.1"/>
    </source>
</evidence>
<evidence type="ECO:0008006" key="4">
    <source>
        <dbReference type="Google" id="ProtNLM"/>
    </source>
</evidence>
<feature type="transmembrane region" description="Helical" evidence="1">
    <location>
        <begin position="140"/>
        <end position="163"/>
    </location>
</feature>
<keyword evidence="3" id="KW-1185">Reference proteome</keyword>
<comment type="caution">
    <text evidence="2">The sequence shown here is derived from an EMBL/GenBank/DDBJ whole genome shotgun (WGS) entry which is preliminary data.</text>
</comment>
<organism evidence="2 3">
    <name type="scientific">Mycobacterium deserti</name>
    <dbReference type="NCBI Taxonomy" id="2978347"/>
    <lineage>
        <taxon>Bacteria</taxon>
        <taxon>Bacillati</taxon>
        <taxon>Actinomycetota</taxon>
        <taxon>Actinomycetes</taxon>
        <taxon>Mycobacteriales</taxon>
        <taxon>Mycobacteriaceae</taxon>
        <taxon>Mycobacterium</taxon>
    </lineage>
</organism>
<keyword evidence="1" id="KW-1133">Transmembrane helix</keyword>
<proteinExistence type="predicted"/>